<accession>A0A9Q9H9W1</accession>
<reference evidence="2" key="1">
    <citation type="submission" date="2021-08" db="EMBL/GenBank/DDBJ databases">
        <authorList>
            <person name="Nwanade C."/>
            <person name="Wang M."/>
            <person name="Masoudi A."/>
            <person name="Yu Z."/>
            <person name="Liu J."/>
        </authorList>
    </citation>
    <scope>NUCLEOTIDE SEQUENCE</scope>
    <source>
        <strain evidence="2">S056</strain>
    </source>
</reference>
<dbReference type="AlphaFoldDB" id="A0A9Q9H9W1"/>
<dbReference type="Pfam" id="PF04575">
    <property type="entry name" value="SlipAM"/>
    <property type="match status" value="1"/>
</dbReference>
<evidence type="ECO:0000313" key="2">
    <source>
        <dbReference type="EMBL" id="UWP96234.1"/>
    </source>
</evidence>
<dbReference type="RefSeq" id="WP_259797252.1">
    <property type="nucleotide sequence ID" value="NZ_CP080772.1"/>
</dbReference>
<sequence length="431" mass="47640">MTLSADQMLVATRNALAARQPGVALRFATAYLDAYPDSVLMLVLKSRAERDLGHNKDARNTAKQAWKLAETEGQKYSAAMVAAQASASGGNKMAGQFWLRRASNHAATPAQKRQLRQDFNYVRARNPWRLQLDFGLTPSSNVNDGSSEEGGYWVFGGTLLPVTYRGASRPLSGLEGHLGATLTYRFAESKTARSFVGTQVFHKEVWLNDPSDAAPASVSGADYRYSSVALTYRHQRLLGQNRGMLDFDMRLGRNWYGGTPLSVLFGAGLQFHLPPKAGKRLSLQLKYDLQSPDSAYVDDIHTTGIGLRYRMPWQKNRLTLKADYQMATSRDITRAYDEYRIGIEMDFGKALAGNSISGGVTGSYREYAQSPHTLDGRRDKTFSAFAEMTLNSVSYWGFSPVVSLNHTSTSSNAARFTKSETALGLSIRSQF</sequence>
<name>A0A9Q9H9W1_9RHOB</name>
<evidence type="ECO:0000259" key="1">
    <source>
        <dbReference type="Pfam" id="PF04575"/>
    </source>
</evidence>
<dbReference type="EMBL" id="CP080776">
    <property type="protein sequence ID" value="UWP96234.1"/>
    <property type="molecule type" value="Genomic_DNA"/>
</dbReference>
<gene>
    <name evidence="2" type="ORF">K3X48_04390</name>
</gene>
<keyword evidence="2" id="KW-0449">Lipoprotein</keyword>
<dbReference type="InterPro" id="IPR007655">
    <property type="entry name" value="Slam_C"/>
</dbReference>
<proteinExistence type="predicted"/>
<dbReference type="GeneID" id="75102524"/>
<evidence type="ECO:0000313" key="3">
    <source>
        <dbReference type="Proteomes" id="UP001057991"/>
    </source>
</evidence>
<dbReference type="Proteomes" id="UP001057991">
    <property type="component" value="Chromosome"/>
</dbReference>
<organism evidence="2 3">
    <name type="scientific">Aliiroseovarius crassostreae</name>
    <dbReference type="NCBI Taxonomy" id="154981"/>
    <lineage>
        <taxon>Bacteria</taxon>
        <taxon>Pseudomonadati</taxon>
        <taxon>Pseudomonadota</taxon>
        <taxon>Alphaproteobacteria</taxon>
        <taxon>Rhodobacterales</taxon>
        <taxon>Paracoccaceae</taxon>
        <taxon>Aliiroseovarius</taxon>
    </lineage>
</organism>
<feature type="domain" description="Surface lipoprotein assembly modifier C-terminal" evidence="1">
    <location>
        <begin position="313"/>
        <end position="418"/>
    </location>
</feature>
<protein>
    <submittedName>
        <fullName evidence="2">Surface lipoprotein assembly modifier</fullName>
    </submittedName>
</protein>